<sequence length="123" mass="13441">MAKTKSLLATGILALFSATAFAAPLPAEIYLPAGAHTVKADRQGNGEFEYEAELPARGNPIPSLAKKVIAHARSKGFQVVESEIKHDDADLKFKRGRQELDVSIENKGHGRIEYKADLDLDKR</sequence>
<evidence type="ECO:0000313" key="4">
    <source>
        <dbReference type="Proteomes" id="UP000031390"/>
    </source>
</evidence>
<evidence type="ECO:0000256" key="1">
    <source>
        <dbReference type="SAM" id="SignalP"/>
    </source>
</evidence>
<evidence type="ECO:0008006" key="6">
    <source>
        <dbReference type="Google" id="ProtNLM"/>
    </source>
</evidence>
<dbReference type="Proteomes" id="UP000031390">
    <property type="component" value="Unassembled WGS sequence"/>
</dbReference>
<dbReference type="PATRIC" id="fig|1056807.3.peg.2220"/>
<dbReference type="AlphaFoldDB" id="A0A0C1EBN0"/>
<evidence type="ECO:0000313" key="5">
    <source>
        <dbReference type="Proteomes" id="UP000829504"/>
    </source>
</evidence>
<reference evidence="2 4" key="1">
    <citation type="submission" date="2014-12" db="EMBL/GenBank/DDBJ databases">
        <title>Genome sequence of Morococcus cerebrosus.</title>
        <authorList>
            <person name="Shin S.-K."/>
            <person name="Yi H."/>
        </authorList>
    </citation>
    <scope>NUCLEOTIDE SEQUENCE [LARGE SCALE GENOMIC DNA]</scope>
    <source>
        <strain evidence="2 4">CIP 81.93</strain>
    </source>
</reference>
<protein>
    <recommendedName>
        <fullName evidence="6">PepSY domain-containing protein</fullName>
    </recommendedName>
</protein>
<keyword evidence="1" id="KW-0732">Signal</keyword>
<evidence type="ECO:0000313" key="2">
    <source>
        <dbReference type="EMBL" id="KIC06223.1"/>
    </source>
</evidence>
<feature type="signal peptide" evidence="1">
    <location>
        <begin position="1"/>
        <end position="22"/>
    </location>
</feature>
<keyword evidence="5" id="KW-1185">Reference proteome</keyword>
<reference evidence="3 5" key="2">
    <citation type="submission" date="2022-03" db="EMBL/GenBank/DDBJ databases">
        <title>Genome sequencing of Morococcus cerebrosus.</title>
        <authorList>
            <person name="Baek M.-G."/>
            <person name="Yi H."/>
        </authorList>
    </citation>
    <scope>NUCLEOTIDE SEQUENCE [LARGE SCALE GENOMIC DNA]</scope>
    <source>
        <strain evidence="3 5">CIP 81.93</strain>
    </source>
</reference>
<organism evidence="2 4">
    <name type="scientific">Morococcus cerebrosus</name>
    <dbReference type="NCBI Taxonomy" id="1056807"/>
    <lineage>
        <taxon>Bacteria</taxon>
        <taxon>Pseudomonadati</taxon>
        <taxon>Pseudomonadota</taxon>
        <taxon>Betaproteobacteria</taxon>
        <taxon>Neisseriales</taxon>
        <taxon>Neisseriaceae</taxon>
        <taxon>Morococcus</taxon>
    </lineage>
</organism>
<accession>A0A0C1EBN0</accession>
<dbReference type="EMBL" id="CP094242">
    <property type="protein sequence ID" value="UNV86792.1"/>
    <property type="molecule type" value="Genomic_DNA"/>
</dbReference>
<proteinExistence type="predicted"/>
<name>A0A0C1EBN0_9NEIS</name>
<dbReference type="EMBL" id="JUFZ01000112">
    <property type="protein sequence ID" value="KIC06223.1"/>
    <property type="molecule type" value="Genomic_DNA"/>
</dbReference>
<dbReference type="RefSeq" id="WP_003762680.1">
    <property type="nucleotide sequence ID" value="NZ_CP094242.1"/>
</dbReference>
<dbReference type="Proteomes" id="UP000829504">
    <property type="component" value="Chromosome"/>
</dbReference>
<gene>
    <name evidence="2" type="ORF">MCC93_23140</name>
    <name evidence="3" type="ORF">MON37_08990</name>
</gene>
<evidence type="ECO:0000313" key="3">
    <source>
        <dbReference type="EMBL" id="UNV86792.1"/>
    </source>
</evidence>
<feature type="chain" id="PRO_5002130701" description="PepSY domain-containing protein" evidence="1">
    <location>
        <begin position="23"/>
        <end position="123"/>
    </location>
</feature>